<reference evidence="6 7" key="1">
    <citation type="submission" date="2024-05" db="EMBL/GenBank/DDBJ databases">
        <title>Genome sequencing and assembly of Indian major carp, Cirrhinus mrigala (Hamilton, 1822).</title>
        <authorList>
            <person name="Mohindra V."/>
            <person name="Chowdhury L.M."/>
            <person name="Lal K."/>
            <person name="Jena J.K."/>
        </authorList>
    </citation>
    <scope>NUCLEOTIDE SEQUENCE [LARGE SCALE GENOMIC DNA]</scope>
    <source>
        <strain evidence="6">CM1030</strain>
        <tissue evidence="6">Blood</tissue>
    </source>
</reference>
<keyword evidence="5" id="KW-0472">Membrane</keyword>
<dbReference type="PANTHER" id="PTHR48041">
    <property type="entry name" value="ABC TRANSPORTER G FAMILY MEMBER 28"/>
    <property type="match status" value="1"/>
</dbReference>
<gene>
    <name evidence="6" type="ORF">M9458_045573</name>
</gene>
<accession>A0ABD0N8D9</accession>
<keyword evidence="4" id="KW-1133">Transmembrane helix</keyword>
<dbReference type="AlphaFoldDB" id="A0ABD0N8D9"/>
<sequence length="51" mass="5797">DDVVMGTLTVLENLRFSAALRLPRSISQREKDEKIERLIQELGLSKVANSR</sequence>
<keyword evidence="2" id="KW-0813">Transport</keyword>
<comment type="subcellular location">
    <subcellularLocation>
        <location evidence="1">Membrane</location>
        <topology evidence="1">Multi-pass membrane protein</topology>
    </subcellularLocation>
</comment>
<evidence type="ECO:0008006" key="8">
    <source>
        <dbReference type="Google" id="ProtNLM"/>
    </source>
</evidence>
<proteinExistence type="predicted"/>
<evidence type="ECO:0000256" key="2">
    <source>
        <dbReference type="ARBA" id="ARBA00022448"/>
    </source>
</evidence>
<dbReference type="PANTHER" id="PTHR48041:SF121">
    <property type="entry name" value="ATP-BINDING CASSETTE SUB-FAMILY G MEMBER 2 ISOFORM X1"/>
    <property type="match status" value="1"/>
</dbReference>
<evidence type="ECO:0000313" key="6">
    <source>
        <dbReference type="EMBL" id="KAL0157497.1"/>
    </source>
</evidence>
<dbReference type="Proteomes" id="UP001529510">
    <property type="component" value="Unassembled WGS sequence"/>
</dbReference>
<evidence type="ECO:0000256" key="4">
    <source>
        <dbReference type="ARBA" id="ARBA00022989"/>
    </source>
</evidence>
<comment type="caution">
    <text evidence="6">The sequence shown here is derived from an EMBL/GenBank/DDBJ whole genome shotgun (WGS) entry which is preliminary data.</text>
</comment>
<dbReference type="Gene3D" id="3.40.50.300">
    <property type="entry name" value="P-loop containing nucleotide triphosphate hydrolases"/>
    <property type="match status" value="1"/>
</dbReference>
<evidence type="ECO:0000313" key="7">
    <source>
        <dbReference type="Proteomes" id="UP001529510"/>
    </source>
</evidence>
<dbReference type="InterPro" id="IPR050352">
    <property type="entry name" value="ABCG_transporters"/>
</dbReference>
<keyword evidence="3" id="KW-0812">Transmembrane</keyword>
<protein>
    <recommendedName>
        <fullName evidence="8">ABC transporter ATP-binding protein</fullName>
    </recommendedName>
</protein>
<feature type="non-terminal residue" evidence="6">
    <location>
        <position position="51"/>
    </location>
</feature>
<evidence type="ECO:0000256" key="5">
    <source>
        <dbReference type="ARBA" id="ARBA00023136"/>
    </source>
</evidence>
<evidence type="ECO:0000256" key="1">
    <source>
        <dbReference type="ARBA" id="ARBA00004141"/>
    </source>
</evidence>
<name>A0ABD0N8D9_CIRMR</name>
<keyword evidence="7" id="KW-1185">Reference proteome</keyword>
<organism evidence="6 7">
    <name type="scientific">Cirrhinus mrigala</name>
    <name type="common">Mrigala</name>
    <dbReference type="NCBI Taxonomy" id="683832"/>
    <lineage>
        <taxon>Eukaryota</taxon>
        <taxon>Metazoa</taxon>
        <taxon>Chordata</taxon>
        <taxon>Craniata</taxon>
        <taxon>Vertebrata</taxon>
        <taxon>Euteleostomi</taxon>
        <taxon>Actinopterygii</taxon>
        <taxon>Neopterygii</taxon>
        <taxon>Teleostei</taxon>
        <taxon>Ostariophysi</taxon>
        <taxon>Cypriniformes</taxon>
        <taxon>Cyprinidae</taxon>
        <taxon>Labeoninae</taxon>
        <taxon>Labeonini</taxon>
        <taxon>Cirrhinus</taxon>
    </lineage>
</organism>
<dbReference type="GO" id="GO:0016020">
    <property type="term" value="C:membrane"/>
    <property type="evidence" value="ECO:0007669"/>
    <property type="project" value="UniProtKB-SubCell"/>
</dbReference>
<feature type="non-terminal residue" evidence="6">
    <location>
        <position position="1"/>
    </location>
</feature>
<evidence type="ECO:0000256" key="3">
    <source>
        <dbReference type="ARBA" id="ARBA00022692"/>
    </source>
</evidence>
<dbReference type="InterPro" id="IPR027417">
    <property type="entry name" value="P-loop_NTPase"/>
</dbReference>
<dbReference type="EMBL" id="JAMKFB020000023">
    <property type="protein sequence ID" value="KAL0157497.1"/>
    <property type="molecule type" value="Genomic_DNA"/>
</dbReference>